<dbReference type="InterPro" id="IPR036305">
    <property type="entry name" value="RGS_sf"/>
</dbReference>
<proteinExistence type="predicted"/>
<dbReference type="Proteomes" id="UP001066276">
    <property type="component" value="Chromosome 2_2"/>
</dbReference>
<dbReference type="CDD" id="cd08727">
    <property type="entry name" value="RGS_RGS22_2"/>
    <property type="match status" value="1"/>
</dbReference>
<dbReference type="InterPro" id="IPR048075">
    <property type="entry name" value="RGS22_RGS_second"/>
</dbReference>
<dbReference type="SUPFAM" id="SSF48097">
    <property type="entry name" value="Regulator of G-protein signaling, RGS"/>
    <property type="match status" value="4"/>
</dbReference>
<sequence length="1306" mass="150731">MESEQRIHALGTLRRDPYHYQTMREKRLTTEPPKITEETFEDVLASDDLLVDYFNEFLSLPAFSEPVRFNRIYGIFELINNAPEHLKQQMKKLLREQQPPNPVYDVTRLATVTEPPKKKSSSKDLNIDNTYNVMCLNREQGVQWIMKERLPSFLKSDCYFEYRLAKLMSQVKLSNVGAAVFVDPRYEPWLVKKELPPATAEEDDNDALMKKFYVNLGQASFVQINEWFTLAKQSQRANTSESLSFPLTWSPPPSSTSLTHIKASTRTSVADTPGIPLLNATHKTGAADVHKRKDKDEYSASFATCPSPSTNRVYLEVRCDTDNNEYRVPVFETLEEFATFYIDRVIKNAIAMLTGEPPVDTTDGVDIYSLSEVIIQGLPSSTPSTISSTSSEADDENDSMTSESEIEEARSGAAWQLTHSPNNIHSRKLFEKFKSFLKGTLGENNWLLWLDIERLKALKDIGRQVSHLSKMKTQYLMANGDHFLKKEILSKLNLLHASQWNVHYLSIIQTEIVKPLLLYWGPRFCVAHSAAAEGVTAQLKLWQDRQLRPKRDAVPFPHTVTLLPIRAKSCLPRISTSLSQRTDSSQTLLSTKINKLDSPAKSRIISANLLRLKSTSIRTTVSNPSTSIIRTAWSRHPSSHTSPIIGVSDESQNVELKPEVQDTRPDLFLCRCTMEHAVPGGFQLEDMLQALHLDSRAGFYFTQFCEKSGNELWKNSAYFWFDLQAYHHLFYKETLQPFKLTRQAQVLFATYLAPSSVWDIGVEQCVKRDIYQKLDPPFEDLFDLAEEYILTLLMNPWILMTGSDRMAFEKVELVEETRQLDSVYFRKLQALYEDSASKKDEGVAPAAVFLPPPDNIKEPNLWELVPEEYRNYNLSFLIHHRLELEHFRTFLDDHFASMDLMCWVDIERFRRMSYKEREKREEKSKDIKTKYLNKKYFFGHNSPATRHQQEQVMQLGGGWGKILQDRLASAVLLEVQKYVRMRIEKKWLPLFLATDEYRERQKVQAHMKDVAEDVMFQTQKKKMGVYKHLDSKWISSSKEIIEFRKALLNPVTVSQFQRFISLKNDFLENDLLFWLEVQKYKDLCHSHCDDATIQSKISAIINCFINSSIPPALQIGISQEQAEKILEHRRDLGPYVFREAQMAIFSILFSFWHEFCDFRSNLSDEKTLPELERKRDKKKRKLKVQEGGLDSSRNFKDLNISPQDVGVLERHGRNRRITVSDIFDDTGSNYSDGLFGPKKMSWNYSKYIEALEQERMLLKVKEDLERKEISSVSSGGSSIPSAKSDPTRRKSLNLISAEKAVRSPPR</sequence>
<feature type="compositionally biased region" description="Low complexity" evidence="1">
    <location>
        <begin position="1270"/>
        <end position="1284"/>
    </location>
</feature>
<dbReference type="GO" id="GO:0001965">
    <property type="term" value="F:G-protein alpha-subunit binding"/>
    <property type="evidence" value="ECO:0007669"/>
    <property type="project" value="InterPro"/>
</dbReference>
<feature type="compositionally biased region" description="Low complexity" evidence="1">
    <location>
        <begin position="379"/>
        <end position="391"/>
    </location>
</feature>
<accession>A0AAV7UY12</accession>
<feature type="region of interest" description="Disordered" evidence="1">
    <location>
        <begin position="1266"/>
        <end position="1306"/>
    </location>
</feature>
<dbReference type="PANTHER" id="PTHR46583">
    <property type="entry name" value="REGULATOR OF G-PROTEIN SIGNALING 22"/>
    <property type="match status" value="1"/>
</dbReference>
<reference evidence="3" key="1">
    <citation type="journal article" date="2022" name="bioRxiv">
        <title>Sequencing and chromosome-scale assembly of the giantPleurodeles waltlgenome.</title>
        <authorList>
            <person name="Brown T."/>
            <person name="Elewa A."/>
            <person name="Iarovenko S."/>
            <person name="Subramanian E."/>
            <person name="Araus A.J."/>
            <person name="Petzold A."/>
            <person name="Susuki M."/>
            <person name="Suzuki K.-i.T."/>
            <person name="Hayashi T."/>
            <person name="Toyoda A."/>
            <person name="Oliveira C."/>
            <person name="Osipova E."/>
            <person name="Leigh N.D."/>
            <person name="Simon A."/>
            <person name="Yun M.H."/>
        </authorList>
    </citation>
    <scope>NUCLEOTIDE SEQUENCE</scope>
    <source>
        <strain evidence="3">20211129_DDA</strain>
        <tissue evidence="3">Liver</tissue>
    </source>
</reference>
<evidence type="ECO:0000313" key="4">
    <source>
        <dbReference type="Proteomes" id="UP001066276"/>
    </source>
</evidence>
<protein>
    <recommendedName>
        <fullName evidence="2">RGS domain-containing protein</fullName>
    </recommendedName>
</protein>
<dbReference type="InterPro" id="IPR044926">
    <property type="entry name" value="RGS_subdomain_2"/>
</dbReference>
<dbReference type="InterPro" id="IPR042651">
    <property type="entry name" value="Rgs22"/>
</dbReference>
<dbReference type="InterPro" id="IPR048074">
    <property type="entry name" value="RGS22_RGS_fourth"/>
</dbReference>
<dbReference type="PROSITE" id="PS50132">
    <property type="entry name" value="RGS"/>
    <property type="match status" value="2"/>
</dbReference>
<dbReference type="PANTHER" id="PTHR46583:SF1">
    <property type="entry name" value="REGULATOR OF G-PROTEIN SIGNALING 22"/>
    <property type="match status" value="1"/>
</dbReference>
<evidence type="ECO:0000259" key="2">
    <source>
        <dbReference type="PROSITE" id="PS50132"/>
    </source>
</evidence>
<name>A0AAV7UY12_PLEWA</name>
<keyword evidence="4" id="KW-1185">Reference proteome</keyword>
<dbReference type="EMBL" id="JANPWB010000004">
    <property type="protein sequence ID" value="KAJ1193286.1"/>
    <property type="molecule type" value="Genomic_DNA"/>
</dbReference>
<dbReference type="InterPro" id="IPR016137">
    <property type="entry name" value="RGS"/>
</dbReference>
<feature type="domain" description="RGS" evidence="2">
    <location>
        <begin position="873"/>
        <end position="999"/>
    </location>
</feature>
<dbReference type="SMART" id="SM00315">
    <property type="entry name" value="RGS"/>
    <property type="match status" value="1"/>
</dbReference>
<feature type="domain" description="RGS" evidence="2">
    <location>
        <begin position="1042"/>
        <end position="1148"/>
    </location>
</feature>
<dbReference type="GO" id="GO:0005634">
    <property type="term" value="C:nucleus"/>
    <property type="evidence" value="ECO:0007669"/>
    <property type="project" value="TreeGrafter"/>
</dbReference>
<evidence type="ECO:0000256" key="1">
    <source>
        <dbReference type="SAM" id="MobiDB-lite"/>
    </source>
</evidence>
<organism evidence="3 4">
    <name type="scientific">Pleurodeles waltl</name>
    <name type="common">Iberian ribbed newt</name>
    <dbReference type="NCBI Taxonomy" id="8319"/>
    <lineage>
        <taxon>Eukaryota</taxon>
        <taxon>Metazoa</taxon>
        <taxon>Chordata</taxon>
        <taxon>Craniata</taxon>
        <taxon>Vertebrata</taxon>
        <taxon>Euteleostomi</taxon>
        <taxon>Amphibia</taxon>
        <taxon>Batrachia</taxon>
        <taxon>Caudata</taxon>
        <taxon>Salamandroidea</taxon>
        <taxon>Salamandridae</taxon>
        <taxon>Pleurodelinae</taxon>
        <taxon>Pleurodeles</taxon>
    </lineage>
</organism>
<feature type="region of interest" description="Disordered" evidence="1">
    <location>
        <begin position="379"/>
        <end position="405"/>
    </location>
</feature>
<gene>
    <name evidence="3" type="ORF">NDU88_002585</name>
</gene>
<dbReference type="Gene3D" id="1.10.167.10">
    <property type="entry name" value="Regulator of G-protein Signalling 4, domain 2"/>
    <property type="match status" value="4"/>
</dbReference>
<dbReference type="Pfam" id="PF00615">
    <property type="entry name" value="RGS"/>
    <property type="match status" value="3"/>
</dbReference>
<dbReference type="GO" id="GO:0005737">
    <property type="term" value="C:cytoplasm"/>
    <property type="evidence" value="ECO:0007669"/>
    <property type="project" value="TreeGrafter"/>
</dbReference>
<dbReference type="CDD" id="cd08725">
    <property type="entry name" value="RGS_RGS22_4"/>
    <property type="match status" value="1"/>
</dbReference>
<evidence type="ECO:0000313" key="3">
    <source>
        <dbReference type="EMBL" id="KAJ1193286.1"/>
    </source>
</evidence>
<comment type="caution">
    <text evidence="3">The sequence shown here is derived from an EMBL/GenBank/DDBJ whole genome shotgun (WGS) entry which is preliminary data.</text>
</comment>
<dbReference type="GO" id="GO:0009966">
    <property type="term" value="P:regulation of signal transduction"/>
    <property type="evidence" value="ECO:0007669"/>
    <property type="project" value="InterPro"/>
</dbReference>